<dbReference type="Pfam" id="PF13649">
    <property type="entry name" value="Methyltransf_25"/>
    <property type="match status" value="1"/>
</dbReference>
<evidence type="ECO:0000313" key="3">
    <source>
        <dbReference type="Proteomes" id="UP001243757"/>
    </source>
</evidence>
<proteinExistence type="predicted"/>
<reference evidence="2 3" key="1">
    <citation type="submission" date="2023-05" db="EMBL/GenBank/DDBJ databases">
        <title>Pseudodonghicola sp. nov.</title>
        <authorList>
            <person name="Huang J."/>
        </authorList>
    </citation>
    <scope>NUCLEOTIDE SEQUENCE [LARGE SCALE GENOMIC DNA]</scope>
    <source>
        <strain evidence="2 3">IC7</strain>
    </source>
</reference>
<dbReference type="EC" id="2.1.-.-" evidence="2"/>
<evidence type="ECO:0000313" key="2">
    <source>
        <dbReference type="EMBL" id="MDK3017737.1"/>
    </source>
</evidence>
<feature type="domain" description="Methyltransferase" evidence="1">
    <location>
        <begin position="60"/>
        <end position="143"/>
    </location>
</feature>
<dbReference type="InterPro" id="IPR041698">
    <property type="entry name" value="Methyltransf_25"/>
</dbReference>
<comment type="caution">
    <text evidence="2">The sequence shown here is derived from an EMBL/GenBank/DDBJ whole genome shotgun (WGS) entry which is preliminary data.</text>
</comment>
<evidence type="ECO:0000259" key="1">
    <source>
        <dbReference type="Pfam" id="PF13649"/>
    </source>
</evidence>
<dbReference type="GO" id="GO:0032259">
    <property type="term" value="P:methylation"/>
    <property type="evidence" value="ECO:0007669"/>
    <property type="project" value="UniProtKB-KW"/>
</dbReference>
<dbReference type="InterPro" id="IPR029063">
    <property type="entry name" value="SAM-dependent_MTases_sf"/>
</dbReference>
<accession>A0ABT7EZF1</accession>
<name>A0ABT7EZF1_9RHOB</name>
<keyword evidence="3" id="KW-1185">Reference proteome</keyword>
<dbReference type="Gene3D" id="3.40.50.150">
    <property type="entry name" value="Vaccinia Virus protein VP39"/>
    <property type="match status" value="1"/>
</dbReference>
<dbReference type="GO" id="GO:0008168">
    <property type="term" value="F:methyltransferase activity"/>
    <property type="evidence" value="ECO:0007669"/>
    <property type="project" value="UniProtKB-KW"/>
</dbReference>
<dbReference type="RefSeq" id="WP_284480553.1">
    <property type="nucleotide sequence ID" value="NZ_JASNJD010000005.1"/>
</dbReference>
<sequence>MTEKTHDLSGAYSLQTPEDSVALYAGWAKDYDQTFATAEDYRLPAATAEAFKAAGGSGPVLDVGAGTGLCAAALTALGIGPIDAADISPEMLKVAGEKGLYRALIEADLTKGLPLPETPYAGVVSSGTFTTGHVGPEEIEALLPIARPGALFAIAINGAHYEAAGFSAKLDALAQGPIRNLWLPEVRIYGENGRGAHKDDTALIALFEKA</sequence>
<organism evidence="2 3">
    <name type="scientific">Pseudodonghicola flavimaris</name>
    <dbReference type="NCBI Taxonomy" id="3050036"/>
    <lineage>
        <taxon>Bacteria</taxon>
        <taxon>Pseudomonadati</taxon>
        <taxon>Pseudomonadota</taxon>
        <taxon>Alphaproteobacteria</taxon>
        <taxon>Rhodobacterales</taxon>
        <taxon>Paracoccaceae</taxon>
        <taxon>Pseudodonghicola</taxon>
    </lineage>
</organism>
<gene>
    <name evidence="2" type="ORF">QO033_08615</name>
</gene>
<dbReference type="CDD" id="cd02440">
    <property type="entry name" value="AdoMet_MTases"/>
    <property type="match status" value="1"/>
</dbReference>
<protein>
    <submittedName>
        <fullName evidence="2">Class I SAM-dependent methyltransferase</fullName>
        <ecNumber evidence="2">2.1.-.-</ecNumber>
    </submittedName>
</protein>
<dbReference type="Proteomes" id="UP001243757">
    <property type="component" value="Unassembled WGS sequence"/>
</dbReference>
<dbReference type="EMBL" id="JASNJD010000005">
    <property type="protein sequence ID" value="MDK3017737.1"/>
    <property type="molecule type" value="Genomic_DNA"/>
</dbReference>
<keyword evidence="2" id="KW-0808">Transferase</keyword>
<dbReference type="SUPFAM" id="SSF53335">
    <property type="entry name" value="S-adenosyl-L-methionine-dependent methyltransferases"/>
    <property type="match status" value="1"/>
</dbReference>
<keyword evidence="2" id="KW-0489">Methyltransferase</keyword>